<evidence type="ECO:0000313" key="10">
    <source>
        <dbReference type="Proteomes" id="UP000198669"/>
    </source>
</evidence>
<dbReference type="GO" id="GO:0044281">
    <property type="term" value="P:small molecule metabolic process"/>
    <property type="evidence" value="ECO:0007669"/>
    <property type="project" value="UniProtKB-ARBA"/>
</dbReference>
<keyword evidence="5" id="KW-0460">Magnesium</keyword>
<dbReference type="SUPFAM" id="SSF56784">
    <property type="entry name" value="HAD-like"/>
    <property type="match status" value="1"/>
</dbReference>
<dbReference type="PANTHER" id="PTHR46470">
    <property type="entry name" value="N-ACYLNEURAMINATE-9-PHOSPHATASE"/>
    <property type="match status" value="1"/>
</dbReference>
<reference evidence="8 10" key="2">
    <citation type="submission" date="2016-10" db="EMBL/GenBank/DDBJ databases">
        <authorList>
            <person name="de Groot N.N."/>
        </authorList>
    </citation>
    <scope>NUCLEOTIDE SEQUENCE [LARGE SCALE GENOMIC DNA]</scope>
    <source>
        <strain evidence="8 10">Z-7982</strain>
    </source>
</reference>
<dbReference type="EMBL" id="RJJG01000004">
    <property type="protein sequence ID" value="RNI08933.1"/>
    <property type="molecule type" value="Genomic_DNA"/>
</dbReference>
<dbReference type="Proteomes" id="UP000267921">
    <property type="component" value="Unassembled WGS sequence"/>
</dbReference>
<dbReference type="InterPro" id="IPR023214">
    <property type="entry name" value="HAD_sf"/>
</dbReference>
<dbReference type="NCBIfam" id="TIGR01509">
    <property type="entry name" value="HAD-SF-IA-v3"/>
    <property type="match status" value="1"/>
</dbReference>
<dbReference type="Proteomes" id="UP000198669">
    <property type="component" value="Unassembled WGS sequence"/>
</dbReference>
<dbReference type="Pfam" id="PF00702">
    <property type="entry name" value="Hydrolase"/>
    <property type="match status" value="1"/>
</dbReference>
<organism evidence="6 9">
    <name type="scientific">Methanohalophilus halophilus</name>
    <dbReference type="NCBI Taxonomy" id="2177"/>
    <lineage>
        <taxon>Archaea</taxon>
        <taxon>Methanobacteriati</taxon>
        <taxon>Methanobacteriota</taxon>
        <taxon>Stenosarchaea group</taxon>
        <taxon>Methanomicrobia</taxon>
        <taxon>Methanosarcinales</taxon>
        <taxon>Methanosarcinaceae</taxon>
        <taxon>Methanohalophilus</taxon>
    </lineage>
</organism>
<reference evidence="7 11" key="3">
    <citation type="submission" date="2018-10" db="EMBL/GenBank/DDBJ databases">
        <title>Cultivation of a novel Methanohalophilus strain from Kebrit Deep of the Red Sea and a genomic comparison of members of the genus Methanohalophilus.</title>
        <authorList>
            <person name="Guan Y."/>
            <person name="Ngugi D.K."/>
            <person name="Stingl U."/>
        </authorList>
    </citation>
    <scope>NUCLEOTIDE SEQUENCE [LARGE SCALE GENOMIC DNA]</scope>
    <source>
        <strain evidence="7 11">DSM 3094</strain>
    </source>
</reference>
<dbReference type="SFLD" id="SFLDG01129">
    <property type="entry name" value="C1.5:_HAD__Beta-PGM__Phosphata"/>
    <property type="match status" value="1"/>
</dbReference>
<dbReference type="InterPro" id="IPR051400">
    <property type="entry name" value="HAD-like_hydrolase"/>
</dbReference>
<protein>
    <submittedName>
        <fullName evidence="6">HAD family hydrolase</fullName>
    </submittedName>
    <submittedName>
        <fullName evidence="8">Putative hydrolase of the HAD superfamily</fullName>
    </submittedName>
</protein>
<dbReference type="PANTHER" id="PTHR46470:SF2">
    <property type="entry name" value="GLYCERALDEHYDE 3-PHOSPHATE PHOSPHATASE"/>
    <property type="match status" value="1"/>
</dbReference>
<dbReference type="EMBL" id="FNMU01000002">
    <property type="protein sequence ID" value="SDW37704.1"/>
    <property type="molecule type" value="Genomic_DNA"/>
</dbReference>
<keyword evidence="9" id="KW-1185">Reference proteome</keyword>
<comment type="similarity">
    <text evidence="2">Belongs to the HAD-like hydrolase superfamily.</text>
</comment>
<keyword evidence="4 6" id="KW-0378">Hydrolase</keyword>
<dbReference type="GeneID" id="30584049"/>
<dbReference type="InterPro" id="IPR023198">
    <property type="entry name" value="PGP-like_dom2"/>
</dbReference>
<dbReference type="InterPro" id="IPR006439">
    <property type="entry name" value="HAD-SF_hydro_IA"/>
</dbReference>
<dbReference type="GO" id="GO:0046872">
    <property type="term" value="F:metal ion binding"/>
    <property type="evidence" value="ECO:0007669"/>
    <property type="project" value="UniProtKB-KW"/>
</dbReference>
<evidence type="ECO:0000256" key="5">
    <source>
        <dbReference type="ARBA" id="ARBA00022842"/>
    </source>
</evidence>
<evidence type="ECO:0000313" key="9">
    <source>
        <dbReference type="Proteomes" id="UP000186879"/>
    </source>
</evidence>
<dbReference type="Gene3D" id="3.40.50.1000">
    <property type="entry name" value="HAD superfamily/HAD-like"/>
    <property type="match status" value="1"/>
</dbReference>
<evidence type="ECO:0000313" key="6">
    <source>
        <dbReference type="EMBL" id="APH39728.1"/>
    </source>
</evidence>
<dbReference type="STRING" id="2177.BHR79_09715"/>
<evidence type="ECO:0000313" key="7">
    <source>
        <dbReference type="EMBL" id="RNI08933.1"/>
    </source>
</evidence>
<evidence type="ECO:0000313" key="11">
    <source>
        <dbReference type="Proteomes" id="UP000267921"/>
    </source>
</evidence>
<sequence>MLQNGEIRGLVFDCYKTLIDIKTKEESHSTNEAVSNWLRYQGVSISAQDFRDEYVAKVMYRINHSEHEHPEIRVEEIFSEICRENAIWEIDDYWLGIETAKVFRNASVRRMRAYPESIRLLEKYRHMPKCIVSNGQRVFSEQELKYLGLFDHFDHVIFSSDYGYKKPDTRLFHEALNRLGCAPGEVVSIGDTPRNDIHAPQSIGMKAIHVHDAWKHHS</sequence>
<evidence type="ECO:0000256" key="2">
    <source>
        <dbReference type="ARBA" id="ARBA00007958"/>
    </source>
</evidence>
<dbReference type="EMBL" id="CP017921">
    <property type="protein sequence ID" value="APH39728.1"/>
    <property type="molecule type" value="Genomic_DNA"/>
</dbReference>
<dbReference type="OrthoDB" id="27736at2157"/>
<dbReference type="PRINTS" id="PR00413">
    <property type="entry name" value="HADHALOGNASE"/>
</dbReference>
<dbReference type="AlphaFoldDB" id="A0A1L3Q4F9"/>
<reference evidence="6 9" key="1">
    <citation type="submission" date="2016-10" db="EMBL/GenBank/DDBJ databases">
        <title>Methanohalophilus halophilus.</title>
        <authorList>
            <person name="L'haridon S."/>
        </authorList>
    </citation>
    <scope>NUCLEOTIDE SEQUENCE [LARGE SCALE GENOMIC DNA]</scope>
    <source>
        <strain evidence="6 9">Z-7982</strain>
    </source>
</reference>
<evidence type="ECO:0000256" key="4">
    <source>
        <dbReference type="ARBA" id="ARBA00022801"/>
    </source>
</evidence>
<dbReference type="Gene3D" id="1.10.150.240">
    <property type="entry name" value="Putative phosphatase, domain 2"/>
    <property type="match status" value="1"/>
</dbReference>
<dbReference type="Proteomes" id="UP000186879">
    <property type="component" value="Chromosome"/>
</dbReference>
<dbReference type="NCBIfam" id="TIGR01549">
    <property type="entry name" value="HAD-SF-IA-v1"/>
    <property type="match status" value="1"/>
</dbReference>
<dbReference type="KEGG" id="mhaz:BHR79_09715"/>
<evidence type="ECO:0000256" key="3">
    <source>
        <dbReference type="ARBA" id="ARBA00022723"/>
    </source>
</evidence>
<gene>
    <name evidence="6" type="ORF">BHR79_09715</name>
    <name evidence="7" type="ORF">EFE40_05545</name>
    <name evidence="8" type="ORF">SAMN04515625_0862</name>
</gene>
<proteinExistence type="inferred from homology"/>
<dbReference type="GO" id="GO:0016791">
    <property type="term" value="F:phosphatase activity"/>
    <property type="evidence" value="ECO:0007669"/>
    <property type="project" value="TreeGrafter"/>
</dbReference>
<evidence type="ECO:0000256" key="1">
    <source>
        <dbReference type="ARBA" id="ARBA00001946"/>
    </source>
</evidence>
<dbReference type="SFLD" id="SFLDS00003">
    <property type="entry name" value="Haloacid_Dehalogenase"/>
    <property type="match status" value="1"/>
</dbReference>
<evidence type="ECO:0000313" key="8">
    <source>
        <dbReference type="EMBL" id="SDW37704.1"/>
    </source>
</evidence>
<comment type="cofactor">
    <cofactor evidence="1">
        <name>Mg(2+)</name>
        <dbReference type="ChEBI" id="CHEBI:18420"/>
    </cofactor>
</comment>
<dbReference type="RefSeq" id="WP_072562145.1">
    <property type="nucleotide sequence ID" value="NZ_CP017921.1"/>
</dbReference>
<accession>A0A1L3Q4F9</accession>
<keyword evidence="3" id="KW-0479">Metal-binding</keyword>
<dbReference type="InterPro" id="IPR036412">
    <property type="entry name" value="HAD-like_sf"/>
</dbReference>
<name>A0A1L3Q4F9_9EURY</name>